<evidence type="ECO:0000259" key="10">
    <source>
        <dbReference type="PROSITE" id="PS51012"/>
    </source>
</evidence>
<accession>A0ABQ3EIZ9</accession>
<dbReference type="Proteomes" id="UP000642673">
    <property type="component" value="Unassembled WGS sequence"/>
</dbReference>
<reference evidence="12" key="1">
    <citation type="journal article" date="2019" name="Int. J. Syst. Evol. Microbiol.">
        <title>The Global Catalogue of Microorganisms (GCM) 10K type strain sequencing project: providing services to taxonomists for standard genome sequencing and annotation.</title>
        <authorList>
            <consortium name="The Broad Institute Genomics Platform"/>
            <consortium name="The Broad Institute Genome Sequencing Center for Infectious Disease"/>
            <person name="Wu L."/>
            <person name="Ma J."/>
        </authorList>
    </citation>
    <scope>NUCLEOTIDE SEQUENCE [LARGE SCALE GENOMIC DNA]</scope>
    <source>
        <strain evidence="12">JCM 4738</strain>
    </source>
</reference>
<feature type="transmembrane region" description="Helical" evidence="9">
    <location>
        <begin position="144"/>
        <end position="172"/>
    </location>
</feature>
<protein>
    <recommendedName>
        <fullName evidence="9">Transport permease protein</fullName>
    </recommendedName>
</protein>
<comment type="similarity">
    <text evidence="2 9">Belongs to the ABC-2 integral membrane protein family.</text>
</comment>
<proteinExistence type="inferred from homology"/>
<feature type="domain" description="ABC transmembrane type-2" evidence="10">
    <location>
        <begin position="70"/>
        <end position="299"/>
    </location>
</feature>
<evidence type="ECO:0000256" key="6">
    <source>
        <dbReference type="ARBA" id="ARBA00022692"/>
    </source>
</evidence>
<keyword evidence="5" id="KW-0997">Cell inner membrane</keyword>
<comment type="caution">
    <text evidence="11">The sequence shown here is derived from an EMBL/GenBank/DDBJ whole genome shotgun (WGS) entry which is preliminary data.</text>
</comment>
<dbReference type="EMBL" id="BMVP01000001">
    <property type="protein sequence ID" value="GHB42020.1"/>
    <property type="molecule type" value="Genomic_DNA"/>
</dbReference>
<comment type="subcellular location">
    <subcellularLocation>
        <location evidence="1">Cell inner membrane</location>
        <topology evidence="1">Multi-pass membrane protein</topology>
    </subcellularLocation>
    <subcellularLocation>
        <location evidence="9">Cell membrane</location>
        <topology evidence="9">Multi-pass membrane protein</topology>
    </subcellularLocation>
</comment>
<name>A0ABQ3EIZ9_9ACTN</name>
<evidence type="ECO:0000256" key="5">
    <source>
        <dbReference type="ARBA" id="ARBA00022519"/>
    </source>
</evidence>
<evidence type="ECO:0000313" key="11">
    <source>
        <dbReference type="EMBL" id="GHB42020.1"/>
    </source>
</evidence>
<dbReference type="Pfam" id="PF01061">
    <property type="entry name" value="ABC2_membrane"/>
    <property type="match status" value="1"/>
</dbReference>
<organism evidence="11 12">
    <name type="scientific">Streptomyces cirratus</name>
    <dbReference type="NCBI Taxonomy" id="68187"/>
    <lineage>
        <taxon>Bacteria</taxon>
        <taxon>Bacillati</taxon>
        <taxon>Actinomycetota</taxon>
        <taxon>Actinomycetes</taxon>
        <taxon>Kitasatosporales</taxon>
        <taxon>Streptomycetaceae</taxon>
        <taxon>Streptomyces</taxon>
    </lineage>
</organism>
<dbReference type="PROSITE" id="PS51012">
    <property type="entry name" value="ABC_TM2"/>
    <property type="match status" value="1"/>
</dbReference>
<evidence type="ECO:0000313" key="12">
    <source>
        <dbReference type="Proteomes" id="UP000642673"/>
    </source>
</evidence>
<keyword evidence="3 9" id="KW-0813">Transport</keyword>
<evidence type="ECO:0000256" key="9">
    <source>
        <dbReference type="RuleBase" id="RU361157"/>
    </source>
</evidence>
<evidence type="ECO:0000256" key="7">
    <source>
        <dbReference type="ARBA" id="ARBA00022989"/>
    </source>
</evidence>
<evidence type="ECO:0000256" key="8">
    <source>
        <dbReference type="ARBA" id="ARBA00023136"/>
    </source>
</evidence>
<feature type="transmembrane region" description="Helical" evidence="9">
    <location>
        <begin position="178"/>
        <end position="201"/>
    </location>
</feature>
<evidence type="ECO:0000256" key="2">
    <source>
        <dbReference type="ARBA" id="ARBA00007783"/>
    </source>
</evidence>
<keyword evidence="4 9" id="KW-1003">Cell membrane</keyword>
<keyword evidence="6 9" id="KW-0812">Transmembrane</keyword>
<sequence length="306" mass="33367">MTVTVPPVTAPPPLTATAVTPEELAAAHGLTLSGARPTLPRYVAQLWERRHFVTAYATARMQATYSAARLGQVWHLATPLLNAAVYYFIFGVIMNAGNRVADYIPFLITGVFVWDFIGSSINAGTRAVHSNLGLVRALHFPRAALPLSTVIQLFQQLLVTMGALVILLLAFGQMPAPSWLLVVPALLLAAVFCAGCALAMARIGSKNPDVSQLMPFILRTWMYSSGVMWSIESTLKSDHLPHWVTTALQLNPAAVYIDLMRFALIDSFKAHSLPPHVWLIAVGWALIAGIGGFVFFWKAEEEYGRG</sequence>
<keyword evidence="12" id="KW-1185">Reference proteome</keyword>
<dbReference type="InterPro" id="IPR013525">
    <property type="entry name" value="ABC2_TM"/>
</dbReference>
<feature type="transmembrane region" description="Helical" evidence="9">
    <location>
        <begin position="76"/>
        <end position="97"/>
    </location>
</feature>
<comment type="caution">
    <text evidence="9">Lacks conserved residue(s) required for the propagation of feature annotation.</text>
</comment>
<evidence type="ECO:0000256" key="3">
    <source>
        <dbReference type="ARBA" id="ARBA00022448"/>
    </source>
</evidence>
<evidence type="ECO:0000256" key="4">
    <source>
        <dbReference type="ARBA" id="ARBA00022475"/>
    </source>
</evidence>
<gene>
    <name evidence="11" type="ORF">GCM10010347_09710</name>
</gene>
<dbReference type="InterPro" id="IPR047817">
    <property type="entry name" value="ABC2_TM_bact-type"/>
</dbReference>
<evidence type="ECO:0000256" key="1">
    <source>
        <dbReference type="ARBA" id="ARBA00004429"/>
    </source>
</evidence>
<feature type="transmembrane region" description="Helical" evidence="9">
    <location>
        <begin position="103"/>
        <end position="123"/>
    </location>
</feature>
<dbReference type="PANTHER" id="PTHR30413">
    <property type="entry name" value="INNER MEMBRANE TRANSPORT PERMEASE"/>
    <property type="match status" value="1"/>
</dbReference>
<dbReference type="PANTHER" id="PTHR30413:SF8">
    <property type="entry name" value="TRANSPORT PERMEASE PROTEIN"/>
    <property type="match status" value="1"/>
</dbReference>
<feature type="transmembrane region" description="Helical" evidence="9">
    <location>
        <begin position="276"/>
        <end position="297"/>
    </location>
</feature>
<keyword evidence="7 9" id="KW-1133">Transmembrane helix</keyword>
<keyword evidence="8 9" id="KW-0472">Membrane</keyword>